<dbReference type="SUPFAM" id="SSF46785">
    <property type="entry name" value="Winged helix' DNA-binding domain"/>
    <property type="match status" value="1"/>
</dbReference>
<dbReference type="Gene3D" id="3.40.190.10">
    <property type="entry name" value="Periplasmic binding protein-like II"/>
    <property type="match status" value="2"/>
</dbReference>
<dbReference type="InterPro" id="IPR005119">
    <property type="entry name" value="LysR_subst-bd"/>
</dbReference>
<evidence type="ECO:0000256" key="4">
    <source>
        <dbReference type="ARBA" id="ARBA00023163"/>
    </source>
</evidence>
<proteinExistence type="inferred from homology"/>
<evidence type="ECO:0000256" key="2">
    <source>
        <dbReference type="ARBA" id="ARBA00023015"/>
    </source>
</evidence>
<dbReference type="AlphaFoldDB" id="A0AA44DET4"/>
<dbReference type="GO" id="GO:0032993">
    <property type="term" value="C:protein-DNA complex"/>
    <property type="evidence" value="ECO:0007669"/>
    <property type="project" value="TreeGrafter"/>
</dbReference>
<protein>
    <submittedName>
        <fullName evidence="6">LysR family transcriptional regulator</fullName>
    </submittedName>
</protein>
<dbReference type="GO" id="GO:0003677">
    <property type="term" value="F:DNA binding"/>
    <property type="evidence" value="ECO:0007669"/>
    <property type="project" value="UniProtKB-KW"/>
</dbReference>
<dbReference type="PANTHER" id="PTHR30346">
    <property type="entry name" value="TRANSCRIPTIONAL DUAL REGULATOR HCAR-RELATED"/>
    <property type="match status" value="1"/>
</dbReference>
<keyword evidence="7" id="KW-1185">Reference proteome</keyword>
<dbReference type="GO" id="GO:0003700">
    <property type="term" value="F:DNA-binding transcription factor activity"/>
    <property type="evidence" value="ECO:0007669"/>
    <property type="project" value="InterPro"/>
</dbReference>
<dbReference type="PANTHER" id="PTHR30346:SF29">
    <property type="entry name" value="LYSR SUBSTRATE-BINDING"/>
    <property type="match status" value="1"/>
</dbReference>
<evidence type="ECO:0000313" key="6">
    <source>
        <dbReference type="EMBL" id="NKY15090.1"/>
    </source>
</evidence>
<name>A0AA44DET4_STRE0</name>
<evidence type="ECO:0000256" key="1">
    <source>
        <dbReference type="ARBA" id="ARBA00009437"/>
    </source>
</evidence>
<dbReference type="Pfam" id="PF03466">
    <property type="entry name" value="LysR_substrate"/>
    <property type="match status" value="1"/>
</dbReference>
<dbReference type="SUPFAM" id="SSF53850">
    <property type="entry name" value="Periplasmic binding protein-like II"/>
    <property type="match status" value="1"/>
</dbReference>
<dbReference type="InterPro" id="IPR036388">
    <property type="entry name" value="WH-like_DNA-bd_sf"/>
</dbReference>
<dbReference type="InterPro" id="IPR036390">
    <property type="entry name" value="WH_DNA-bd_sf"/>
</dbReference>
<dbReference type="EMBL" id="JAAXOU010000137">
    <property type="protein sequence ID" value="NKY15090.1"/>
    <property type="molecule type" value="Genomic_DNA"/>
</dbReference>
<dbReference type="Gene3D" id="1.10.10.10">
    <property type="entry name" value="Winged helix-like DNA-binding domain superfamily/Winged helix DNA-binding domain"/>
    <property type="match status" value="1"/>
</dbReference>
<dbReference type="RefSeq" id="WP_168439292.1">
    <property type="nucleotide sequence ID" value="NZ_JAAXOU010000137.1"/>
</dbReference>
<organism evidence="6 7">
    <name type="scientific">Streptomyces somaliensis (strain ATCC 33201 / DSM 40738 / JCM 12659 / KCTC 9044 / NCTC 11332 / NRRL B-12077 / IP 733)</name>
    <dbReference type="NCBI Taxonomy" id="1134445"/>
    <lineage>
        <taxon>Bacteria</taxon>
        <taxon>Bacillati</taxon>
        <taxon>Actinomycetota</taxon>
        <taxon>Actinomycetes</taxon>
        <taxon>Kitasatosporales</taxon>
        <taxon>Streptomycetaceae</taxon>
        <taxon>Streptomyces</taxon>
    </lineage>
</organism>
<evidence type="ECO:0000313" key="7">
    <source>
        <dbReference type="Proteomes" id="UP000570003"/>
    </source>
</evidence>
<evidence type="ECO:0000259" key="5">
    <source>
        <dbReference type="PROSITE" id="PS50931"/>
    </source>
</evidence>
<comment type="similarity">
    <text evidence="1">Belongs to the LysR transcriptional regulatory family.</text>
</comment>
<gene>
    <name evidence="6" type="ORF">HGA06_13260</name>
</gene>
<dbReference type="PROSITE" id="PS50931">
    <property type="entry name" value="HTH_LYSR"/>
    <property type="match status" value="1"/>
</dbReference>
<dbReference type="Pfam" id="PF00126">
    <property type="entry name" value="HTH_1"/>
    <property type="match status" value="1"/>
</dbReference>
<dbReference type="Proteomes" id="UP000570003">
    <property type="component" value="Unassembled WGS sequence"/>
</dbReference>
<sequence>MDIEVQDLRVLRAVADTGSLAGAARALGVSQAGVTRRIQHLERVTALVVLRRDHQGARLTAAGRLLLLCADELLPKIDRLLATGRREDPADPSEERLRIGTVPTPVLPLVTAHARALFPRAAVELCTILGTCRTPAGDAQTADSGTDLLGFFRAHRLDLAVVRHSPVLDGPVPEFFEAAVLAEEDMLIGTAADHRLAGRSSIALSDLDGELCLLVGGRRHADLRRHFTAATRHADVRVELRWASDEAEAAALACAVRGALPAYPLPAPTAGVVYAPLSDASTRHRLLLVWLPGSPAAAWAPGLADTVREAYRSEGKA</sequence>
<dbReference type="InterPro" id="IPR000847">
    <property type="entry name" value="LysR_HTH_N"/>
</dbReference>
<comment type="caution">
    <text evidence="6">The sequence shown here is derived from an EMBL/GenBank/DDBJ whole genome shotgun (WGS) entry which is preliminary data.</text>
</comment>
<keyword evidence="4" id="KW-0804">Transcription</keyword>
<keyword evidence="2" id="KW-0805">Transcription regulation</keyword>
<keyword evidence="3" id="KW-0238">DNA-binding</keyword>
<accession>A0AA44DET4</accession>
<feature type="domain" description="HTH lysR-type" evidence="5">
    <location>
        <begin position="1"/>
        <end position="60"/>
    </location>
</feature>
<evidence type="ECO:0000256" key="3">
    <source>
        <dbReference type="ARBA" id="ARBA00023125"/>
    </source>
</evidence>
<reference evidence="6 7" key="1">
    <citation type="submission" date="2020-04" db="EMBL/GenBank/DDBJ databases">
        <title>MicrobeNet Type strains.</title>
        <authorList>
            <person name="Nicholson A.C."/>
        </authorList>
    </citation>
    <scope>NUCLEOTIDE SEQUENCE [LARGE SCALE GENOMIC DNA]</scope>
    <source>
        <strain evidence="6 7">DSM 40738</strain>
    </source>
</reference>